<dbReference type="EMBL" id="AZFT01000004">
    <property type="protein sequence ID" value="KRL87280.1"/>
    <property type="molecule type" value="Genomic_DNA"/>
</dbReference>
<evidence type="ECO:0000256" key="1">
    <source>
        <dbReference type="SAM" id="Phobius"/>
    </source>
</evidence>
<feature type="transmembrane region" description="Helical" evidence="1">
    <location>
        <begin position="50"/>
        <end position="69"/>
    </location>
</feature>
<keyword evidence="1" id="KW-0812">Transmembrane</keyword>
<evidence type="ECO:0000313" key="2">
    <source>
        <dbReference type="EMBL" id="KRL87280.1"/>
    </source>
</evidence>
<dbReference type="RefSeq" id="WP_025087027.1">
    <property type="nucleotide sequence ID" value="NZ_AZFT01000004.1"/>
</dbReference>
<dbReference type="STRING" id="1423724.FC32_GL001702"/>
<name>A0A0R1U1K1_9LACO</name>
<sequence>MTFYTLQYLQNHRDVNQILLYVLGGLGAIILVVALWLYLKNRFETKYRDLSIIMVLLMLLLFGLNYSTLEQHKSQSLSSAQVEPFLRSVAREKGIKVADVAINSTTLTDGSIVKIKNKYYRVALSTDRSSYTLERTHVIAKKITVKKGA</sequence>
<dbReference type="Pfam" id="PF11694">
    <property type="entry name" value="DUF3290"/>
    <property type="match status" value="1"/>
</dbReference>
<dbReference type="PATRIC" id="fig|1423724.4.peg.1775"/>
<feature type="transmembrane region" description="Helical" evidence="1">
    <location>
        <begin position="18"/>
        <end position="38"/>
    </location>
</feature>
<dbReference type="Proteomes" id="UP000051324">
    <property type="component" value="Unassembled WGS sequence"/>
</dbReference>
<reference evidence="2 3" key="1">
    <citation type="journal article" date="2015" name="Genome Announc.">
        <title>Expanding the biotechnology potential of lactobacilli through comparative genomics of 213 strains and associated genera.</title>
        <authorList>
            <person name="Sun Z."/>
            <person name="Harris H.M."/>
            <person name="McCann A."/>
            <person name="Guo C."/>
            <person name="Argimon S."/>
            <person name="Zhang W."/>
            <person name="Yang X."/>
            <person name="Jeffery I.B."/>
            <person name="Cooney J.C."/>
            <person name="Kagawa T.F."/>
            <person name="Liu W."/>
            <person name="Song Y."/>
            <person name="Salvetti E."/>
            <person name="Wrobel A."/>
            <person name="Rasinkangas P."/>
            <person name="Parkhill J."/>
            <person name="Rea M.C."/>
            <person name="O'Sullivan O."/>
            <person name="Ritari J."/>
            <person name="Douillard F.P."/>
            <person name="Paul Ross R."/>
            <person name="Yang R."/>
            <person name="Briner A.E."/>
            <person name="Felis G.E."/>
            <person name="de Vos W.M."/>
            <person name="Barrangou R."/>
            <person name="Klaenhammer T.R."/>
            <person name="Caufield P.W."/>
            <person name="Cui Y."/>
            <person name="Zhang H."/>
            <person name="O'Toole P.W."/>
        </authorList>
    </citation>
    <scope>NUCLEOTIDE SEQUENCE [LARGE SCALE GENOMIC DNA]</scope>
    <source>
        <strain evidence="2 3">DSM 16634</strain>
    </source>
</reference>
<gene>
    <name evidence="2" type="ORF">FC32_GL001702</name>
</gene>
<comment type="caution">
    <text evidence="2">The sequence shown here is derived from an EMBL/GenBank/DDBJ whole genome shotgun (WGS) entry which is preliminary data.</text>
</comment>
<keyword evidence="1" id="KW-1133">Transmembrane helix</keyword>
<proteinExistence type="predicted"/>
<dbReference type="AlphaFoldDB" id="A0A0R1U1K1"/>
<keyword evidence="1" id="KW-0472">Membrane</keyword>
<keyword evidence="3" id="KW-1185">Reference proteome</keyword>
<dbReference type="eggNOG" id="ENOG5032ZGB">
    <property type="taxonomic scope" value="Bacteria"/>
</dbReference>
<organism evidence="2 3">
    <name type="scientific">Ligilactobacillus apodemi DSM 16634 = JCM 16172</name>
    <dbReference type="NCBI Taxonomy" id="1423724"/>
    <lineage>
        <taxon>Bacteria</taxon>
        <taxon>Bacillati</taxon>
        <taxon>Bacillota</taxon>
        <taxon>Bacilli</taxon>
        <taxon>Lactobacillales</taxon>
        <taxon>Lactobacillaceae</taxon>
        <taxon>Ligilactobacillus</taxon>
    </lineage>
</organism>
<dbReference type="OrthoDB" id="3232508at2"/>
<evidence type="ECO:0000313" key="3">
    <source>
        <dbReference type="Proteomes" id="UP000051324"/>
    </source>
</evidence>
<evidence type="ECO:0008006" key="4">
    <source>
        <dbReference type="Google" id="ProtNLM"/>
    </source>
</evidence>
<protein>
    <recommendedName>
        <fullName evidence="4">DUF3290 domain-containing protein</fullName>
    </recommendedName>
</protein>
<accession>A0A0R1U1K1</accession>
<dbReference type="InterPro" id="IPR021707">
    <property type="entry name" value="DUF3290"/>
</dbReference>